<dbReference type="AlphaFoldDB" id="I4EM37"/>
<dbReference type="InterPro" id="IPR025306">
    <property type="entry name" value="Zn-bnd_dom_prob"/>
</dbReference>
<accession>I4EM37</accession>
<dbReference type="InterPro" id="IPR026363">
    <property type="entry name" value="CxxC-x17-CxxC_dom"/>
</dbReference>
<dbReference type="RefSeq" id="WP_008480906.1">
    <property type="nucleotide sequence ID" value="NZ_CAGS01000512.1"/>
</dbReference>
<dbReference type="Pfam" id="PF23477">
    <property type="entry name" value="zf_Tbcl_2"/>
    <property type="match status" value="1"/>
</dbReference>
<protein>
    <submittedName>
        <fullName evidence="4">Uncharacterized protein</fullName>
    </submittedName>
</protein>
<gene>
    <name evidence="4" type="ORF">NITHO_560003</name>
</gene>
<reference evidence="4 5" key="1">
    <citation type="journal article" date="2012" name="ISME J.">
        <title>Nitrification expanded: discovery, physiology and genomics of a nitrite-oxidizing bacterium from the phylum Chloroflexi.</title>
        <authorList>
            <person name="Sorokin D.Y."/>
            <person name="Lucker S."/>
            <person name="Vejmelkova D."/>
            <person name="Kostrikina N.A."/>
            <person name="Kleerebezem R."/>
            <person name="Rijpstra W.I."/>
            <person name="Damste J.S."/>
            <person name="Le Paslier D."/>
            <person name="Muyzer G."/>
            <person name="Wagner M."/>
            <person name="van Loosdrecht M.C."/>
            <person name="Daims H."/>
        </authorList>
    </citation>
    <scope>NUCLEOTIDE SEQUENCE [LARGE SCALE GENOMIC DNA]</scope>
    <source>
        <strain evidence="5">none</strain>
    </source>
</reference>
<feature type="domain" description="CxxC-x17-CxxC" evidence="3">
    <location>
        <begin position="70"/>
        <end position="106"/>
    </location>
</feature>
<feature type="region of interest" description="Disordered" evidence="1">
    <location>
        <begin position="42"/>
        <end position="65"/>
    </location>
</feature>
<comment type="caution">
    <text evidence="4">The sequence shown here is derived from an EMBL/GenBank/DDBJ whole genome shotgun (WGS) entry which is preliminary data.</text>
</comment>
<feature type="compositionally biased region" description="Gly residues" evidence="1">
    <location>
        <begin position="50"/>
        <end position="64"/>
    </location>
</feature>
<dbReference type="Proteomes" id="UP000004221">
    <property type="component" value="Unassembled WGS sequence"/>
</dbReference>
<organism evidence="4 5">
    <name type="scientific">Nitrolancea hollandica Lb</name>
    <dbReference type="NCBI Taxonomy" id="1129897"/>
    <lineage>
        <taxon>Bacteria</taxon>
        <taxon>Pseudomonadati</taxon>
        <taxon>Thermomicrobiota</taxon>
        <taxon>Thermomicrobia</taxon>
        <taxon>Sphaerobacterales</taxon>
        <taxon>Sphaerobacterineae</taxon>
        <taxon>Sphaerobacteraceae</taxon>
        <taxon>Nitrolancea</taxon>
    </lineage>
</organism>
<evidence type="ECO:0000259" key="3">
    <source>
        <dbReference type="Pfam" id="PF23477"/>
    </source>
</evidence>
<proteinExistence type="predicted"/>
<feature type="domain" description="Probable zinc-binding" evidence="2">
    <location>
        <begin position="4"/>
        <end position="50"/>
    </location>
</feature>
<evidence type="ECO:0000313" key="5">
    <source>
        <dbReference type="Proteomes" id="UP000004221"/>
    </source>
</evidence>
<evidence type="ECO:0000313" key="4">
    <source>
        <dbReference type="EMBL" id="CCF85750.1"/>
    </source>
</evidence>
<name>I4EM37_9BACT</name>
<dbReference type="EMBL" id="CAGS01000512">
    <property type="protein sequence ID" value="CCF85750.1"/>
    <property type="molecule type" value="Genomic_DNA"/>
</dbReference>
<evidence type="ECO:0000256" key="1">
    <source>
        <dbReference type="SAM" id="MobiDB-lite"/>
    </source>
</evidence>
<dbReference type="NCBIfam" id="TIGR04272">
    <property type="entry name" value="cxxc_cxxc_Mbark"/>
    <property type="match status" value="1"/>
</dbReference>
<dbReference type="OrthoDB" id="5505402at2"/>
<evidence type="ECO:0000259" key="2">
    <source>
        <dbReference type="Pfam" id="PF13451"/>
    </source>
</evidence>
<sequence>MSFADKTITCRDCGQPFTFSAGEQAFYQEKGFTNEPSRCPSCRRAHKASQGGGGRSSYGGGGGYSARTERAMHPATCSECGRETMVPFVPSGEKPVYCSDCFQKRRDQRGYSRY</sequence>
<dbReference type="Pfam" id="PF13451">
    <property type="entry name" value="zf_Tbcl"/>
    <property type="match status" value="1"/>
</dbReference>
<keyword evidence="5" id="KW-1185">Reference proteome</keyword>